<dbReference type="EC" id="2.4.2.-" evidence="7"/>
<evidence type="ECO:0000313" key="11">
    <source>
        <dbReference type="Proteomes" id="UP000264840"/>
    </source>
</evidence>
<dbReference type="InterPro" id="IPR052056">
    <property type="entry name" value="Mono-ARTD/PARP"/>
</dbReference>
<dbReference type="InterPro" id="IPR043472">
    <property type="entry name" value="Macro_dom-like"/>
</dbReference>
<feature type="domain" description="PARP catalytic" evidence="8">
    <location>
        <begin position="280"/>
        <end position="473"/>
    </location>
</feature>
<keyword evidence="3 7" id="KW-0808">Transferase</keyword>
<dbReference type="PROSITE" id="PS51154">
    <property type="entry name" value="MACRO"/>
    <property type="match status" value="1"/>
</dbReference>
<dbReference type="PROSITE" id="PS51059">
    <property type="entry name" value="PARP_CATALYTIC"/>
    <property type="match status" value="1"/>
</dbReference>
<dbReference type="GO" id="GO:0003950">
    <property type="term" value="F:NAD+ poly-ADP-ribosyltransferase activity"/>
    <property type="evidence" value="ECO:0007669"/>
    <property type="project" value="UniProtKB-UniRule"/>
</dbReference>
<dbReference type="InterPro" id="IPR012317">
    <property type="entry name" value="Poly(ADP-ribose)pol_cat_dom"/>
</dbReference>
<reference evidence="10" key="2">
    <citation type="submission" date="2025-09" db="UniProtKB">
        <authorList>
            <consortium name="Ensembl"/>
        </authorList>
    </citation>
    <scope>IDENTIFICATION</scope>
</reference>
<dbReference type="GeneTree" id="ENSGT00940000154311"/>
<evidence type="ECO:0000256" key="2">
    <source>
        <dbReference type="ARBA" id="ARBA00022676"/>
    </source>
</evidence>
<evidence type="ECO:0000256" key="1">
    <source>
        <dbReference type="ARBA" id="ARBA00004123"/>
    </source>
</evidence>
<name>A0A3Q3C896_HAPBU</name>
<sequence>MNQGQCRAQVVFTSDSIVYLVGHSKEVEELSDIVTQFILDQASVEGHVALPFPELLELLPDLLQLFKCDSSEVTLRPLTSSSRPVVLLEGPSGKVTEFRNKLGPLLQSLVRDRVSISMPGAVRFFEGLAGRNTLVSVGQSYKCLIQLEEQNHVSRQNSGVTKYNLCDGLQVLVCQGDITTQWADALVNAANEDLEHGGGVAAALSKAGGPQVQIECRAMVKQTGKIRTGPGMLGCKEIIHVGFKCDPQLIRKYCKKILVHCENKGYNSVSFPAINTALEMPVKWDPMQEELFMKVELQPTSQEYQEIAQGFLKTAKFNICKIERVQNLYLWNAYSVCKQRIFAKNGQAELGEKTLYHGTTAESCQCIERDRFDRGHAGKHAAKYGKGVYFAVNAAYSANGFSPADKSGLKRMYVVRVLTGRYTVGKSSMISPPPRGSDPTDCYDSLVDNQQQPSMFVIFHDDQAYPEYLITFK</sequence>
<proteinExistence type="inferred from homology"/>
<dbReference type="Gene3D" id="3.90.228.10">
    <property type="match status" value="1"/>
</dbReference>
<dbReference type="GO" id="GO:0005634">
    <property type="term" value="C:nucleus"/>
    <property type="evidence" value="ECO:0007669"/>
    <property type="project" value="UniProtKB-SubCell"/>
</dbReference>
<dbReference type="PANTHER" id="PTHR14453:SF67">
    <property type="entry name" value="POLY [ADP-RIBOSE] POLYMERASE"/>
    <property type="match status" value="1"/>
</dbReference>
<feature type="domain" description="Macro" evidence="9">
    <location>
        <begin position="158"/>
        <end position="312"/>
    </location>
</feature>
<comment type="subcellular location">
    <subcellularLocation>
        <location evidence="1">Nucleus</location>
    </subcellularLocation>
</comment>
<dbReference type="SUPFAM" id="SSF56399">
    <property type="entry name" value="ADP-ribosylation"/>
    <property type="match status" value="1"/>
</dbReference>
<dbReference type="SUPFAM" id="SSF52949">
    <property type="entry name" value="Macro domain-like"/>
    <property type="match status" value="1"/>
</dbReference>
<evidence type="ECO:0000256" key="4">
    <source>
        <dbReference type="ARBA" id="ARBA00023027"/>
    </source>
</evidence>
<protein>
    <recommendedName>
        <fullName evidence="7">Poly [ADP-ribose] polymerase</fullName>
        <shortName evidence="7">PARP</shortName>
        <ecNumber evidence="7">2.4.2.-</ecNumber>
    </recommendedName>
</protein>
<dbReference type="Gene3D" id="3.40.220.10">
    <property type="entry name" value="Leucine Aminopeptidase, subunit E, domain 1"/>
    <property type="match status" value="1"/>
</dbReference>
<dbReference type="GO" id="GO:0003714">
    <property type="term" value="F:transcription corepressor activity"/>
    <property type="evidence" value="ECO:0007669"/>
    <property type="project" value="TreeGrafter"/>
</dbReference>
<evidence type="ECO:0000256" key="7">
    <source>
        <dbReference type="RuleBase" id="RU362114"/>
    </source>
</evidence>
<comment type="similarity">
    <text evidence="6">Belongs to the ARTD/PARP family.</text>
</comment>
<keyword evidence="11" id="KW-1185">Reference proteome</keyword>
<dbReference type="Pfam" id="PF00644">
    <property type="entry name" value="PARP"/>
    <property type="match status" value="1"/>
</dbReference>
<evidence type="ECO:0000256" key="3">
    <source>
        <dbReference type="ARBA" id="ARBA00022679"/>
    </source>
</evidence>
<evidence type="ECO:0000256" key="6">
    <source>
        <dbReference type="ARBA" id="ARBA00024347"/>
    </source>
</evidence>
<evidence type="ECO:0000313" key="10">
    <source>
        <dbReference type="Ensembl" id="ENSHBUP00000016262.1"/>
    </source>
</evidence>
<accession>A0A3Q3C896</accession>
<dbReference type="GO" id="GO:0010629">
    <property type="term" value="P:negative regulation of gene expression"/>
    <property type="evidence" value="ECO:0007669"/>
    <property type="project" value="TreeGrafter"/>
</dbReference>
<dbReference type="Ensembl" id="ENSHBUT00000024741.1">
    <property type="protein sequence ID" value="ENSHBUP00000016262.1"/>
    <property type="gene ID" value="ENSHBUG00000018235.1"/>
</dbReference>
<evidence type="ECO:0000259" key="9">
    <source>
        <dbReference type="PROSITE" id="PS51154"/>
    </source>
</evidence>
<dbReference type="AlphaFoldDB" id="A0A3Q3C896"/>
<dbReference type="Proteomes" id="UP000264840">
    <property type="component" value="Unplaced"/>
</dbReference>
<dbReference type="GO" id="GO:0005737">
    <property type="term" value="C:cytoplasm"/>
    <property type="evidence" value="ECO:0007669"/>
    <property type="project" value="TreeGrafter"/>
</dbReference>
<dbReference type="FunFam" id="3.90.228.10:FF:000008">
    <property type="entry name" value="Poly [ADP-ribose] polymerase"/>
    <property type="match status" value="1"/>
</dbReference>
<dbReference type="InterPro" id="IPR002589">
    <property type="entry name" value="Macro_dom"/>
</dbReference>
<evidence type="ECO:0000256" key="5">
    <source>
        <dbReference type="ARBA" id="ARBA00023242"/>
    </source>
</evidence>
<evidence type="ECO:0000259" key="8">
    <source>
        <dbReference type="PROSITE" id="PS51059"/>
    </source>
</evidence>
<dbReference type="PANTHER" id="PTHR14453">
    <property type="entry name" value="PARP/ZINC FINGER CCCH TYPE DOMAIN CONTAINING PROTEIN"/>
    <property type="match status" value="1"/>
</dbReference>
<keyword evidence="2 7" id="KW-0328">Glycosyltransferase</keyword>
<dbReference type="CDD" id="cd01439">
    <property type="entry name" value="TCCD_inducible_PARP_like"/>
    <property type="match status" value="1"/>
</dbReference>
<organism evidence="10 11">
    <name type="scientific">Haplochromis burtoni</name>
    <name type="common">Burton's mouthbrooder</name>
    <name type="synonym">Chromis burtoni</name>
    <dbReference type="NCBI Taxonomy" id="8153"/>
    <lineage>
        <taxon>Eukaryota</taxon>
        <taxon>Metazoa</taxon>
        <taxon>Chordata</taxon>
        <taxon>Craniata</taxon>
        <taxon>Vertebrata</taxon>
        <taxon>Euteleostomi</taxon>
        <taxon>Actinopterygii</taxon>
        <taxon>Neopterygii</taxon>
        <taxon>Teleostei</taxon>
        <taxon>Neoteleostei</taxon>
        <taxon>Acanthomorphata</taxon>
        <taxon>Ovalentaria</taxon>
        <taxon>Cichlomorphae</taxon>
        <taxon>Cichliformes</taxon>
        <taxon>Cichlidae</taxon>
        <taxon>African cichlids</taxon>
        <taxon>Pseudocrenilabrinae</taxon>
        <taxon>Haplochromini</taxon>
        <taxon>Haplochromis</taxon>
    </lineage>
</organism>
<keyword evidence="5" id="KW-0539">Nucleus</keyword>
<reference evidence="10" key="1">
    <citation type="submission" date="2025-08" db="UniProtKB">
        <authorList>
            <consortium name="Ensembl"/>
        </authorList>
    </citation>
    <scope>IDENTIFICATION</scope>
</reference>
<dbReference type="SMART" id="SM00506">
    <property type="entry name" value="A1pp"/>
    <property type="match status" value="1"/>
</dbReference>
<keyword evidence="4 7" id="KW-0520">NAD</keyword>
<dbReference type="Pfam" id="PF01661">
    <property type="entry name" value="Macro"/>
    <property type="match status" value="1"/>
</dbReference>